<protein>
    <recommendedName>
        <fullName evidence="5">DUF262 domain-containing protein</fullName>
    </recommendedName>
</protein>
<dbReference type="PANTHER" id="PTHR35149">
    <property type="entry name" value="SLL5132 PROTEIN"/>
    <property type="match status" value="1"/>
</dbReference>
<dbReference type="STRING" id="1121898.GCA_000422725_02162"/>
<dbReference type="Pfam" id="PF03235">
    <property type="entry name" value="GmrSD_N"/>
    <property type="match status" value="1"/>
</dbReference>
<evidence type="ECO:0008006" key="5">
    <source>
        <dbReference type="Google" id="ProtNLM"/>
    </source>
</evidence>
<dbReference type="AlphaFoldDB" id="A0A0A2MPB6"/>
<keyword evidence="4" id="KW-1185">Reference proteome</keyword>
<accession>A0A0A2MPB6</accession>
<dbReference type="PANTHER" id="PTHR35149:SF2">
    <property type="entry name" value="DUF262 DOMAIN-CONTAINING PROTEIN"/>
    <property type="match status" value="1"/>
</dbReference>
<dbReference type="Proteomes" id="UP000030111">
    <property type="component" value="Unassembled WGS sequence"/>
</dbReference>
<gene>
    <name evidence="3" type="ORF">Q766_09055</name>
</gene>
<name>A0A0A2MPB6_9FLAO</name>
<comment type="caution">
    <text evidence="3">The sequence shown here is derived from an EMBL/GenBank/DDBJ whole genome shotgun (WGS) entry which is preliminary data.</text>
</comment>
<organism evidence="3 4">
    <name type="scientific">Flavobacterium subsaxonicum WB 4.1-42 = DSM 21790</name>
    <dbReference type="NCBI Taxonomy" id="1121898"/>
    <lineage>
        <taxon>Bacteria</taxon>
        <taxon>Pseudomonadati</taxon>
        <taxon>Bacteroidota</taxon>
        <taxon>Flavobacteriia</taxon>
        <taxon>Flavobacteriales</taxon>
        <taxon>Flavobacteriaceae</taxon>
        <taxon>Flavobacterium</taxon>
    </lineage>
</organism>
<evidence type="ECO:0000259" key="1">
    <source>
        <dbReference type="Pfam" id="PF03235"/>
    </source>
</evidence>
<sequence>MNKNENLLNANTISFSDIISSDNIYTVPLFQRDYSWREENLDDLWLDIENARADSTRHYMGSIVLIKKEKKNLEIIDGQQRLTTLSILALSCIKVISELIDSDVDKDDNIDRKDILMRKFIGYKSARSLMFSPKLRLNKLNDPIYSSYLIQFSKVPNINREASSNKLLVEAFEYFYDKIKKEIFVNSDINEIIDFLEFVGDNLQFIQITVVDELNAYLVFETLNDRGIPLTVTDLFKNYLFSRVSSDDHDHIKNKWDNILKFINYKDFSNFLRYFWISRNKLITEKDLFKAIKRSITNQQEVFQIITNLEIHAEVFNALSDPNDELWKGENDIIKYLSELQLFGIKQPFPLLLAAYEKFDLQTFARVVKICSVISFRYSVISGLKTNVLEQTYSRAANNISKGISKSAKDVFKDVSNLYVTDEVFTNQFTLKSIKTSKNRLVRYIIYALENKEANTEKSYDKDSGTIEHILPENPSIEWNNSFLKDTQLEFIYRIGNYTLLEKKINKECENKVIEEKVDLYKTSTFQLSNKFDYEEWTPAKLKHRQSQLAKLAKQIWRLEY</sequence>
<feature type="domain" description="GmrSD restriction endonucleases N-terminal" evidence="1">
    <location>
        <begin position="16"/>
        <end position="241"/>
    </location>
</feature>
<proteinExistence type="predicted"/>
<evidence type="ECO:0000259" key="2">
    <source>
        <dbReference type="Pfam" id="PF07510"/>
    </source>
</evidence>
<dbReference type="OrthoDB" id="9798761at2"/>
<evidence type="ECO:0000313" key="4">
    <source>
        <dbReference type="Proteomes" id="UP000030111"/>
    </source>
</evidence>
<reference evidence="3 4" key="1">
    <citation type="submission" date="2013-09" db="EMBL/GenBank/DDBJ databases">
        <authorList>
            <person name="Zeng Z."/>
            <person name="Chen C."/>
        </authorList>
    </citation>
    <scope>NUCLEOTIDE SEQUENCE [LARGE SCALE GENOMIC DNA]</scope>
    <source>
        <strain evidence="3 4">WB 4.1-42</strain>
    </source>
</reference>
<evidence type="ECO:0000313" key="3">
    <source>
        <dbReference type="EMBL" id="KGO93431.1"/>
    </source>
</evidence>
<dbReference type="Pfam" id="PF07510">
    <property type="entry name" value="GmrSD_C"/>
    <property type="match status" value="1"/>
</dbReference>
<dbReference type="EMBL" id="JRLY01000005">
    <property type="protein sequence ID" value="KGO93431.1"/>
    <property type="molecule type" value="Genomic_DNA"/>
</dbReference>
<dbReference type="InterPro" id="IPR011089">
    <property type="entry name" value="GmrSD_C"/>
</dbReference>
<dbReference type="InterPro" id="IPR004919">
    <property type="entry name" value="GmrSD_N"/>
</dbReference>
<dbReference type="eggNOG" id="COG1479">
    <property type="taxonomic scope" value="Bacteria"/>
</dbReference>
<feature type="domain" description="GmrSD restriction endonucleases C-terminal" evidence="2">
    <location>
        <begin position="420"/>
        <end position="551"/>
    </location>
</feature>
<dbReference type="RefSeq" id="WP_026990969.1">
    <property type="nucleotide sequence ID" value="NZ_AUGP01000018.1"/>
</dbReference>